<dbReference type="PROSITE" id="PS51257">
    <property type="entry name" value="PROKAR_LIPOPROTEIN"/>
    <property type="match status" value="1"/>
</dbReference>
<evidence type="ECO:0000313" key="3">
    <source>
        <dbReference type="Proteomes" id="UP000027647"/>
    </source>
</evidence>
<evidence type="ECO:0008006" key="4">
    <source>
        <dbReference type="Google" id="ProtNLM"/>
    </source>
</evidence>
<keyword evidence="3" id="KW-1185">Reference proteome</keyword>
<gene>
    <name evidence="2" type="ORF">EH31_13690</name>
</gene>
<organism evidence="2 3">
    <name type="scientific">Erythrobacter longus</name>
    <dbReference type="NCBI Taxonomy" id="1044"/>
    <lineage>
        <taxon>Bacteria</taxon>
        <taxon>Pseudomonadati</taxon>
        <taxon>Pseudomonadota</taxon>
        <taxon>Alphaproteobacteria</taxon>
        <taxon>Sphingomonadales</taxon>
        <taxon>Erythrobacteraceae</taxon>
        <taxon>Erythrobacter/Porphyrobacter group</taxon>
        <taxon>Erythrobacter</taxon>
    </lineage>
</organism>
<dbReference type="EMBL" id="JMIW01000006">
    <property type="protein sequence ID" value="KEO89086.1"/>
    <property type="molecule type" value="Genomic_DNA"/>
</dbReference>
<protein>
    <recommendedName>
        <fullName evidence="4">Lipoprotein</fullName>
    </recommendedName>
</protein>
<dbReference type="RefSeq" id="WP_051699244.1">
    <property type="nucleotide sequence ID" value="NZ_JMIW01000006.1"/>
</dbReference>
<proteinExistence type="predicted"/>
<feature type="chain" id="PRO_5001698902" description="Lipoprotein" evidence="1">
    <location>
        <begin position="24"/>
        <end position="241"/>
    </location>
</feature>
<dbReference type="AlphaFoldDB" id="A0A074M3D2"/>
<dbReference type="STRING" id="1044.EH31_13690"/>
<sequence length="241" mass="25463">MKLSGFLVGALLSALLASTGCTAEDAAPDYRYRLTVEVDTPEGLRTGSSVIEVQRAVADPVINPSASILRTRIRGEAVAVDLPGGQTLYALLGNGQSGQWAAAVVPLLAPDAQDDNPFDDVLLLEGKQELPRTWPPVGHIGERPAYPMLVTFGDEADPTSVARVDPDDLAASFGEGVELKRITAELTDDPVTTGIEERLGWLAETEGAIGKIPMSERPPSGIALPLHATLSETAFRKGAKK</sequence>
<dbReference type="eggNOG" id="ENOG50332EF">
    <property type="taxonomic scope" value="Bacteria"/>
</dbReference>
<dbReference type="Proteomes" id="UP000027647">
    <property type="component" value="Unassembled WGS sequence"/>
</dbReference>
<keyword evidence="1" id="KW-0732">Signal</keyword>
<dbReference type="OrthoDB" id="7428686at2"/>
<reference evidence="2 3" key="1">
    <citation type="submission" date="2014-04" db="EMBL/GenBank/DDBJ databases">
        <title>A comprehensive comparison of genomes of Erythrobacter spp. strains.</title>
        <authorList>
            <person name="Zheng Q."/>
        </authorList>
    </citation>
    <scope>NUCLEOTIDE SEQUENCE [LARGE SCALE GENOMIC DNA]</scope>
    <source>
        <strain evidence="2 3">DSM 6997</strain>
    </source>
</reference>
<evidence type="ECO:0000313" key="2">
    <source>
        <dbReference type="EMBL" id="KEO89086.1"/>
    </source>
</evidence>
<feature type="signal peptide" evidence="1">
    <location>
        <begin position="1"/>
        <end position="23"/>
    </location>
</feature>
<name>A0A074M3D2_ERYLO</name>
<comment type="caution">
    <text evidence="2">The sequence shown here is derived from an EMBL/GenBank/DDBJ whole genome shotgun (WGS) entry which is preliminary data.</text>
</comment>
<accession>A0A074M3D2</accession>
<evidence type="ECO:0000256" key="1">
    <source>
        <dbReference type="SAM" id="SignalP"/>
    </source>
</evidence>